<evidence type="ECO:0000256" key="12">
    <source>
        <dbReference type="ARBA" id="ARBA00057335"/>
    </source>
</evidence>
<reference evidence="16" key="2">
    <citation type="journal article" date="2023" name="Plants (Basel)">
        <title>Annotation of the Turnera subulata (Passifloraceae) Draft Genome Reveals the S-Locus Evolved after the Divergence of Turneroideae from Passifloroideae in a Stepwise Manner.</title>
        <authorList>
            <person name="Henning P.M."/>
            <person name="Roalson E.H."/>
            <person name="Mir W."/>
            <person name="McCubbin A.G."/>
            <person name="Shore J.S."/>
        </authorList>
    </citation>
    <scope>NUCLEOTIDE SEQUENCE</scope>
    <source>
        <strain evidence="16">F60SS</strain>
    </source>
</reference>
<keyword evidence="14" id="KW-0472">Membrane</keyword>
<dbReference type="Pfam" id="PF04043">
    <property type="entry name" value="PMEI"/>
    <property type="match status" value="1"/>
</dbReference>
<evidence type="ECO:0000256" key="3">
    <source>
        <dbReference type="ARBA" id="ARBA00006027"/>
    </source>
</evidence>
<dbReference type="GO" id="GO:0042545">
    <property type="term" value="P:cell wall modification"/>
    <property type="evidence" value="ECO:0007669"/>
    <property type="project" value="UniProtKB-UniRule"/>
</dbReference>
<keyword evidence="8 13" id="KW-0063">Aspartyl esterase</keyword>
<keyword evidence="13" id="KW-0964">Secreted</keyword>
<dbReference type="EMBL" id="JAKUCV010007488">
    <property type="protein sequence ID" value="KAJ4823269.1"/>
    <property type="molecule type" value="Genomic_DNA"/>
</dbReference>
<evidence type="ECO:0000256" key="14">
    <source>
        <dbReference type="SAM" id="Phobius"/>
    </source>
</evidence>
<dbReference type="InterPro" id="IPR018040">
    <property type="entry name" value="Pectinesterase_Tyr_AS"/>
</dbReference>
<dbReference type="InterPro" id="IPR006501">
    <property type="entry name" value="Pectinesterase_inhib_dom"/>
</dbReference>
<evidence type="ECO:0000256" key="9">
    <source>
        <dbReference type="ARBA" id="ARBA00023157"/>
    </source>
</evidence>
<dbReference type="GO" id="GO:0030599">
    <property type="term" value="F:pectinesterase activity"/>
    <property type="evidence" value="ECO:0007669"/>
    <property type="project" value="UniProtKB-UniRule"/>
</dbReference>
<evidence type="ECO:0000256" key="11">
    <source>
        <dbReference type="ARBA" id="ARBA00047928"/>
    </source>
</evidence>
<evidence type="ECO:0000256" key="8">
    <source>
        <dbReference type="ARBA" id="ARBA00023085"/>
    </source>
</evidence>
<accession>A0A9Q0F386</accession>
<protein>
    <recommendedName>
        <fullName evidence="5 13">Pectinesterase</fullName>
        <ecNumber evidence="5 13">3.1.1.11</ecNumber>
    </recommendedName>
</protein>
<dbReference type="FunFam" id="1.20.140.40:FF:000001">
    <property type="entry name" value="Pectinesterase"/>
    <property type="match status" value="1"/>
</dbReference>
<dbReference type="AlphaFoldDB" id="A0A9Q0F386"/>
<keyword evidence="7 13" id="KW-0378">Hydrolase</keyword>
<comment type="catalytic activity">
    <reaction evidence="11 13">
        <text>[(1-&gt;4)-alpha-D-galacturonosyl methyl ester](n) + n H2O = [(1-&gt;4)-alpha-D-galacturonosyl](n) + n methanol + n H(+)</text>
        <dbReference type="Rhea" id="RHEA:22380"/>
        <dbReference type="Rhea" id="RHEA-COMP:14570"/>
        <dbReference type="Rhea" id="RHEA-COMP:14573"/>
        <dbReference type="ChEBI" id="CHEBI:15377"/>
        <dbReference type="ChEBI" id="CHEBI:15378"/>
        <dbReference type="ChEBI" id="CHEBI:17790"/>
        <dbReference type="ChEBI" id="CHEBI:140522"/>
        <dbReference type="ChEBI" id="CHEBI:140523"/>
        <dbReference type="EC" id="3.1.1.11"/>
    </reaction>
</comment>
<dbReference type="InterPro" id="IPR012334">
    <property type="entry name" value="Pectin_lyas_fold"/>
</dbReference>
<evidence type="ECO:0000313" key="17">
    <source>
        <dbReference type="Proteomes" id="UP001141552"/>
    </source>
</evidence>
<dbReference type="NCBIfam" id="TIGR01614">
    <property type="entry name" value="PME_inhib"/>
    <property type="match status" value="1"/>
</dbReference>
<keyword evidence="13" id="KW-0961">Cell wall biogenesis/degradation</keyword>
<feature type="domain" description="Pectinesterase inhibitor" evidence="15">
    <location>
        <begin position="36"/>
        <end position="187"/>
    </location>
</feature>
<dbReference type="SMART" id="SM00856">
    <property type="entry name" value="PMEI"/>
    <property type="match status" value="1"/>
</dbReference>
<dbReference type="CDD" id="cd15798">
    <property type="entry name" value="PMEI-like_3"/>
    <property type="match status" value="1"/>
</dbReference>
<comment type="caution">
    <text evidence="16">The sequence shown here is derived from an EMBL/GenBank/DDBJ whole genome shotgun (WGS) entry which is preliminary data.</text>
</comment>
<feature type="transmembrane region" description="Helical" evidence="14">
    <location>
        <begin position="6"/>
        <end position="26"/>
    </location>
</feature>
<comment type="function">
    <text evidence="12 13">Acts in the modification of cell walls via demethylesterification of cell wall pectin.</text>
</comment>
<dbReference type="FunFam" id="2.160.20.10:FF:000001">
    <property type="entry name" value="Pectinesterase"/>
    <property type="match status" value="1"/>
</dbReference>
<keyword evidence="10" id="KW-0325">Glycoprotein</keyword>
<dbReference type="GO" id="GO:0045490">
    <property type="term" value="P:pectin catabolic process"/>
    <property type="evidence" value="ECO:0007669"/>
    <property type="project" value="UniProtKB-UniRule"/>
</dbReference>
<dbReference type="PANTHER" id="PTHR31707">
    <property type="entry name" value="PECTINESTERASE"/>
    <property type="match status" value="1"/>
</dbReference>
<dbReference type="InterPro" id="IPR000070">
    <property type="entry name" value="Pectinesterase_cat"/>
</dbReference>
<evidence type="ECO:0000256" key="10">
    <source>
        <dbReference type="ARBA" id="ARBA00023180"/>
    </source>
</evidence>
<name>A0A9Q0F386_9ROSI</name>
<proteinExistence type="inferred from homology"/>
<evidence type="ECO:0000256" key="2">
    <source>
        <dbReference type="ARBA" id="ARBA00005184"/>
    </source>
</evidence>
<gene>
    <name evidence="16" type="ORF">Tsubulata_028445</name>
</gene>
<evidence type="ECO:0000259" key="15">
    <source>
        <dbReference type="SMART" id="SM00856"/>
    </source>
</evidence>
<comment type="similarity">
    <text evidence="3">In the N-terminal section; belongs to the PMEI family.</text>
</comment>
<sequence length="555" mass="61133">MLGKVVVSGISLILVVGVIIGVVVTVKPGREDDVTPQMKAVTQFCQPTYYKESCTNTLASANSDDPKELVKAGILAISDSLTKSFNLSQDLITKADKEPARSKAALEECKMLLGNATEDLQDILKKIGETNIASLPNHSDDFRTWLSSIIAYQEMCVDGFDEKSELRSQMQNSTDIGSELTDNVLNILKGFSTILESLGLKINLPATSSRRLLQDGPYPSWMPAADRKLMASRVNPVRVKPNAVVAQDGSGQFKSINAALNAYPKNSKGRYVIYVKAGIYKEYVTVTKDKPNVFIYGDGPRKTIVTGNKSFAKNGIGTWMTATVIVEADGFMAHSIGFQNTAGPEGHQAVALRAKSDMAAFYNVRLDGFQDTLCYQAGRQFYRNTVMSGTVDFLFGYGSIVIQNSLIIVRLPGPGQFNTVTADGRKERGQPGGIVIHNCRIVPEQKLVPRRFYIKTYLGRPWKPYARTVVMESQLADFIQPEGWMPWQGESFENTLFYAEYGNRGPGAVTGKRVPWKNLHFMNRNEALQYTVGAFLQGGAWIRNTGVPALMGLRV</sequence>
<keyword evidence="6 13" id="KW-0134">Cell wall</keyword>
<dbReference type="SUPFAM" id="SSF101148">
    <property type="entry name" value="Plant invertase/pectin methylesterase inhibitor"/>
    <property type="match status" value="1"/>
</dbReference>
<dbReference type="Gene3D" id="2.160.20.10">
    <property type="entry name" value="Single-stranded right-handed beta-helix, Pectin lyase-like"/>
    <property type="match status" value="1"/>
</dbReference>
<keyword evidence="17" id="KW-1185">Reference proteome</keyword>
<comment type="pathway">
    <text evidence="2 13">Glycan metabolism; pectin degradation; 2-dehydro-3-deoxy-D-gluconate from pectin: step 1/5.</text>
</comment>
<keyword evidence="14" id="KW-1133">Transmembrane helix</keyword>
<evidence type="ECO:0000256" key="4">
    <source>
        <dbReference type="ARBA" id="ARBA00007786"/>
    </source>
</evidence>
<dbReference type="SUPFAM" id="SSF51126">
    <property type="entry name" value="Pectin lyase-like"/>
    <property type="match status" value="1"/>
</dbReference>
<dbReference type="Pfam" id="PF01095">
    <property type="entry name" value="Pectinesterase"/>
    <property type="match status" value="1"/>
</dbReference>
<organism evidence="16 17">
    <name type="scientific">Turnera subulata</name>
    <dbReference type="NCBI Taxonomy" id="218843"/>
    <lineage>
        <taxon>Eukaryota</taxon>
        <taxon>Viridiplantae</taxon>
        <taxon>Streptophyta</taxon>
        <taxon>Embryophyta</taxon>
        <taxon>Tracheophyta</taxon>
        <taxon>Spermatophyta</taxon>
        <taxon>Magnoliopsida</taxon>
        <taxon>eudicotyledons</taxon>
        <taxon>Gunneridae</taxon>
        <taxon>Pentapetalae</taxon>
        <taxon>rosids</taxon>
        <taxon>fabids</taxon>
        <taxon>Malpighiales</taxon>
        <taxon>Passifloraceae</taxon>
        <taxon>Turnera</taxon>
    </lineage>
</organism>
<dbReference type="OrthoDB" id="2019149at2759"/>
<comment type="subcellular location">
    <subcellularLocation>
        <location evidence="1 13">Secreted</location>
        <location evidence="1 13">Cell wall</location>
    </subcellularLocation>
</comment>
<dbReference type="InterPro" id="IPR035513">
    <property type="entry name" value="Invertase/methylesterase_inhib"/>
</dbReference>
<reference evidence="16" key="1">
    <citation type="submission" date="2022-02" db="EMBL/GenBank/DDBJ databases">
        <authorList>
            <person name="Henning P.M."/>
            <person name="McCubbin A.G."/>
            <person name="Shore J.S."/>
        </authorList>
    </citation>
    <scope>NUCLEOTIDE SEQUENCE</scope>
    <source>
        <strain evidence="16">F60SS</strain>
        <tissue evidence="16">Leaves</tissue>
    </source>
</reference>
<dbReference type="EC" id="3.1.1.11" evidence="5 13"/>
<keyword evidence="14" id="KW-0812">Transmembrane</keyword>
<evidence type="ECO:0000256" key="6">
    <source>
        <dbReference type="ARBA" id="ARBA00022512"/>
    </source>
</evidence>
<dbReference type="Proteomes" id="UP001141552">
    <property type="component" value="Unassembled WGS sequence"/>
</dbReference>
<dbReference type="PROSITE" id="PS00800">
    <property type="entry name" value="PECTINESTERASE_1"/>
    <property type="match status" value="1"/>
</dbReference>
<dbReference type="InterPro" id="IPR011050">
    <property type="entry name" value="Pectin_lyase_fold/virulence"/>
</dbReference>
<dbReference type="Gene3D" id="1.20.140.40">
    <property type="entry name" value="Invertase/pectin methylesterase inhibitor family protein"/>
    <property type="match status" value="1"/>
</dbReference>
<keyword evidence="9" id="KW-1015">Disulfide bond</keyword>
<evidence type="ECO:0000256" key="1">
    <source>
        <dbReference type="ARBA" id="ARBA00004191"/>
    </source>
</evidence>
<evidence type="ECO:0000313" key="16">
    <source>
        <dbReference type="EMBL" id="KAJ4823269.1"/>
    </source>
</evidence>
<evidence type="ECO:0000256" key="13">
    <source>
        <dbReference type="RuleBase" id="RU000589"/>
    </source>
</evidence>
<comment type="similarity">
    <text evidence="4">In the C-terminal section; belongs to the pectinesterase family.</text>
</comment>
<evidence type="ECO:0000256" key="7">
    <source>
        <dbReference type="ARBA" id="ARBA00022801"/>
    </source>
</evidence>
<evidence type="ECO:0000256" key="5">
    <source>
        <dbReference type="ARBA" id="ARBA00013229"/>
    </source>
</evidence>
<dbReference type="GO" id="GO:0004857">
    <property type="term" value="F:enzyme inhibitor activity"/>
    <property type="evidence" value="ECO:0007669"/>
    <property type="project" value="InterPro"/>
</dbReference>